<feature type="domain" description="Fatty acid hydroxylase" evidence="6">
    <location>
        <begin position="191"/>
        <end position="316"/>
    </location>
</feature>
<dbReference type="Proteomes" id="UP000695022">
    <property type="component" value="Unplaced"/>
</dbReference>
<keyword evidence="4 5" id="KW-0472">Membrane</keyword>
<dbReference type="GeneID" id="106807753"/>
<feature type="transmembrane region" description="Helical" evidence="5">
    <location>
        <begin position="39"/>
        <end position="57"/>
    </location>
</feature>
<keyword evidence="3 5" id="KW-1133">Transmembrane helix</keyword>
<organism evidence="7 9">
    <name type="scientific">Priapulus caudatus</name>
    <name type="common">Priapulid worm</name>
    <dbReference type="NCBI Taxonomy" id="37621"/>
    <lineage>
        <taxon>Eukaryota</taxon>
        <taxon>Metazoa</taxon>
        <taxon>Ecdysozoa</taxon>
        <taxon>Scalidophora</taxon>
        <taxon>Priapulida</taxon>
        <taxon>Priapulimorpha</taxon>
        <taxon>Priapulimorphida</taxon>
        <taxon>Priapulidae</taxon>
        <taxon>Priapulus</taxon>
    </lineage>
</organism>
<evidence type="ECO:0000256" key="3">
    <source>
        <dbReference type="ARBA" id="ARBA00022989"/>
    </source>
</evidence>
<proteinExistence type="predicted"/>
<name>A0ABM1E0H0_PRICU</name>
<feature type="transmembrane region" description="Helical" evidence="5">
    <location>
        <begin position="151"/>
        <end position="171"/>
    </location>
</feature>
<evidence type="ECO:0000259" key="6">
    <source>
        <dbReference type="Pfam" id="PF04116"/>
    </source>
</evidence>
<evidence type="ECO:0000256" key="2">
    <source>
        <dbReference type="ARBA" id="ARBA00022692"/>
    </source>
</evidence>
<evidence type="ECO:0000313" key="8">
    <source>
        <dbReference type="RefSeq" id="XP_014665690.1"/>
    </source>
</evidence>
<dbReference type="InterPro" id="IPR006694">
    <property type="entry name" value="Fatty_acid_hydroxylase"/>
</dbReference>
<evidence type="ECO:0000256" key="5">
    <source>
        <dbReference type="SAM" id="Phobius"/>
    </source>
</evidence>
<dbReference type="Pfam" id="PF04116">
    <property type="entry name" value="FA_hydroxylase"/>
    <property type="match status" value="1"/>
</dbReference>
<gene>
    <name evidence="8 9" type="primary">LOC106807753</name>
</gene>
<dbReference type="RefSeq" id="XP_014665690.1">
    <property type="nucleotide sequence ID" value="XM_014810204.1"/>
</dbReference>
<accession>A0ABM1E0H0</accession>
<feature type="transmembrane region" description="Helical" evidence="5">
    <location>
        <begin position="94"/>
        <end position="120"/>
    </location>
</feature>
<reference evidence="8 9" key="1">
    <citation type="submission" date="2025-05" db="UniProtKB">
        <authorList>
            <consortium name="RefSeq"/>
        </authorList>
    </citation>
    <scope>IDENTIFICATION</scope>
</reference>
<evidence type="ECO:0000256" key="4">
    <source>
        <dbReference type="ARBA" id="ARBA00023136"/>
    </source>
</evidence>
<dbReference type="RefSeq" id="XP_014665691.1">
    <property type="nucleotide sequence ID" value="XM_014810205.1"/>
</dbReference>
<protein>
    <submittedName>
        <fullName evidence="8 9">Fatty acid hydroxylase domain-containing protein 2-like</fullName>
    </submittedName>
</protein>
<keyword evidence="7" id="KW-1185">Reference proteome</keyword>
<sequence>MTECEPTCTPMGRLEVGEEKSENPSLPPRQSTSVRFIDSIRKSFFVIGTSFVVLVAFRNSVTWHLQQCWGASGDFWQGQWGKIYDWFEGDEYRLTLIGTFVWTMTIFWTANILLIILDLTGKPEFLLRYKIQPEKNAPVEKKRLLSAIGRVLFNQTVIAGPVFIVLFHLMKLRGFSYGRELPTFQWVLFEMLVCVLMEEVGFYYSHRTVHHPLLYKRIHKLHHEWTAPIGIIGLYAHPLEHVMSNMMPPMLGPLIMGSHLSTMWLWFGIALLSTTNAHSGYHFPYFPSPEAHDFHHLKFNQNYGGVLGILDRLHGTDSLFRVTKQYERHIMCLTFNPPRQEIPDIVKNAKAKPE</sequence>
<dbReference type="PANTHER" id="PTHR11863">
    <property type="entry name" value="STEROL DESATURASE"/>
    <property type="match status" value="1"/>
</dbReference>
<feature type="transmembrane region" description="Helical" evidence="5">
    <location>
        <begin position="250"/>
        <end position="272"/>
    </location>
</feature>
<evidence type="ECO:0000256" key="1">
    <source>
        <dbReference type="ARBA" id="ARBA00004370"/>
    </source>
</evidence>
<evidence type="ECO:0000313" key="9">
    <source>
        <dbReference type="RefSeq" id="XP_014665691.1"/>
    </source>
</evidence>
<comment type="subcellular location">
    <subcellularLocation>
        <location evidence="1">Membrane</location>
    </subcellularLocation>
</comment>
<dbReference type="InterPro" id="IPR050307">
    <property type="entry name" value="Sterol_Desaturase_Related"/>
</dbReference>
<evidence type="ECO:0000313" key="7">
    <source>
        <dbReference type="Proteomes" id="UP000695022"/>
    </source>
</evidence>
<keyword evidence="2 5" id="KW-0812">Transmembrane</keyword>